<name>A0ABT8N3Y7_9BACL</name>
<proteinExistence type="predicted"/>
<protein>
    <submittedName>
        <fullName evidence="3">GNAT family N-acetyltransferase</fullName>
    </submittedName>
</protein>
<dbReference type="PROSITE" id="PS51186">
    <property type="entry name" value="GNAT"/>
    <property type="match status" value="1"/>
</dbReference>
<gene>
    <name evidence="3" type="ORF">QWY14_12405</name>
</gene>
<dbReference type="PANTHER" id="PTHR13947:SF37">
    <property type="entry name" value="LD18367P"/>
    <property type="match status" value="1"/>
</dbReference>
<sequence>MIRKQRIASYKQFKNLISPEHWSMLQGTLSAESDKRPDVNLFVAEKDGHIAGSIVLFPSKAKAYEWDSSVLEYPEIRMLAVDSKFRGNGVGKALVYYCIDVAKEQGEKRIGLHTGSFMSDAMKLYESIGFERMPELDFEPLNDGIIVQAYQLAIR</sequence>
<evidence type="ECO:0000256" key="1">
    <source>
        <dbReference type="ARBA" id="ARBA00022679"/>
    </source>
</evidence>
<accession>A0ABT8N3Y7</accession>
<keyword evidence="4" id="KW-1185">Reference proteome</keyword>
<dbReference type="InterPro" id="IPR016181">
    <property type="entry name" value="Acyl_CoA_acyltransferase"/>
</dbReference>
<dbReference type="Gene3D" id="3.40.630.30">
    <property type="match status" value="1"/>
</dbReference>
<reference evidence="3 4" key="1">
    <citation type="submission" date="2023-06" db="EMBL/GenBank/DDBJ databases">
        <title>Novel species in genus Planococcus.</title>
        <authorList>
            <person name="Ning S."/>
        </authorList>
    </citation>
    <scope>NUCLEOTIDE SEQUENCE [LARGE SCALE GENOMIC DNA]</scope>
    <source>
        <strain evidence="3 4">N028</strain>
    </source>
</reference>
<keyword evidence="1" id="KW-0808">Transferase</keyword>
<evidence type="ECO:0000259" key="2">
    <source>
        <dbReference type="PROSITE" id="PS51186"/>
    </source>
</evidence>
<comment type="caution">
    <text evidence="3">The sequence shown here is derived from an EMBL/GenBank/DDBJ whole genome shotgun (WGS) entry which is preliminary data.</text>
</comment>
<evidence type="ECO:0000313" key="3">
    <source>
        <dbReference type="EMBL" id="MDN7242607.1"/>
    </source>
</evidence>
<dbReference type="InterPro" id="IPR050769">
    <property type="entry name" value="NAT_camello-type"/>
</dbReference>
<dbReference type="CDD" id="cd04301">
    <property type="entry name" value="NAT_SF"/>
    <property type="match status" value="1"/>
</dbReference>
<evidence type="ECO:0000313" key="4">
    <source>
        <dbReference type="Proteomes" id="UP001172055"/>
    </source>
</evidence>
<feature type="domain" description="N-acetyltransferase" evidence="2">
    <location>
        <begin position="1"/>
        <end position="155"/>
    </location>
</feature>
<dbReference type="SUPFAM" id="SSF55729">
    <property type="entry name" value="Acyl-CoA N-acyltransferases (Nat)"/>
    <property type="match status" value="1"/>
</dbReference>
<dbReference type="InterPro" id="IPR000182">
    <property type="entry name" value="GNAT_dom"/>
</dbReference>
<dbReference type="PANTHER" id="PTHR13947">
    <property type="entry name" value="GNAT FAMILY N-ACETYLTRANSFERASE"/>
    <property type="match status" value="1"/>
</dbReference>
<organism evidence="3 4">
    <name type="scientific">Planococcus shixiaomingii</name>
    <dbReference type="NCBI Taxonomy" id="3058393"/>
    <lineage>
        <taxon>Bacteria</taxon>
        <taxon>Bacillati</taxon>
        <taxon>Bacillota</taxon>
        <taxon>Bacilli</taxon>
        <taxon>Bacillales</taxon>
        <taxon>Caryophanaceae</taxon>
        <taxon>Planococcus</taxon>
    </lineage>
</organism>
<dbReference type="Pfam" id="PF00583">
    <property type="entry name" value="Acetyltransf_1"/>
    <property type="match status" value="1"/>
</dbReference>
<dbReference type="Proteomes" id="UP001172055">
    <property type="component" value="Unassembled WGS sequence"/>
</dbReference>
<dbReference type="RefSeq" id="WP_300987552.1">
    <property type="nucleotide sequence ID" value="NZ_CP129236.1"/>
</dbReference>
<dbReference type="EMBL" id="JAUJWV010000002">
    <property type="protein sequence ID" value="MDN7242607.1"/>
    <property type="molecule type" value="Genomic_DNA"/>
</dbReference>